<dbReference type="Pfam" id="PF13454">
    <property type="entry name" value="NAD_binding_9"/>
    <property type="match status" value="1"/>
</dbReference>
<feature type="domain" description="FAD-dependent urate hydroxylase HpyO/Asp monooxygenase CreE-like FAD/NAD(P)-binding" evidence="1">
    <location>
        <begin position="15"/>
        <end position="158"/>
    </location>
</feature>
<reference evidence="2 3" key="1">
    <citation type="submission" date="2021-02" db="EMBL/GenBank/DDBJ databases">
        <title>Paracoccus methylovroum sp.nov., a new methanol and methylamine utilizing methylotrophic denitrifer.</title>
        <authorList>
            <person name="Timsy T."/>
            <person name="Behrendt U."/>
            <person name="Ulrich A."/>
            <person name="Spanner T."/>
            <person name="Foesel B.U."/>
            <person name="Horn M.A."/>
            <person name="Kolb S."/>
        </authorList>
    </citation>
    <scope>NUCLEOTIDE SEQUENCE [LARGE SCALE GENOMIC DNA]</scope>
    <source>
        <strain evidence="2 3">H4-D09</strain>
    </source>
</reference>
<evidence type="ECO:0000259" key="1">
    <source>
        <dbReference type="Pfam" id="PF13454"/>
    </source>
</evidence>
<dbReference type="RefSeq" id="WP_205295719.1">
    <property type="nucleotide sequence ID" value="NZ_CP070371.1"/>
</dbReference>
<name>A0ABX7JLS9_9RHOB</name>
<accession>A0ABX7JLS9</accession>
<dbReference type="EMBL" id="CP070371">
    <property type="protein sequence ID" value="QRZ14749.1"/>
    <property type="molecule type" value="Genomic_DNA"/>
</dbReference>
<sequence>MSASFSAPTIGPHTVIIGGGASGVLMATHLLSCSEAGQVTIIEKSDLLGCGIAYATDNPDHLLNTRVHNMSAFPKDPDHFRRWLRLSGEAPNATPDCFVGRKTYGRYLGSLMADLGSRRLRCLHDECIRLEPDLNGVTALLKGGKTIHADFAILATGHAVPPHVQDGMRSGWDFTRPRTPDEPVVIIGTGLSMVDHIVSLIGSGHRGPITCLSRRGLLPRAHAAGSALEFDAETIPVGQPVSAVLRWLRAKTREAEAVGGSWRDVVDGIRPFVRAIWQAWPREERRRFLRHSASWWEVHRHRMPPQSAAMMDEARGRGQLEILKARFERIVSSEPVCEIEVVTSTGERRRLSGHVIDCRGIRRDPRTDSAEVILDLIAEGRARIDSLSLGLDTTSQARLIDGRGRAAQRLFAIGPCARGALWEITAIPDIRAQCADLARQLIGSYPGAGVLPVAHSHKRTAEPLRIVHGQAR</sequence>
<gene>
    <name evidence="2" type="ORF">JWJ88_17445</name>
</gene>
<organism evidence="2 3">
    <name type="scientific">Paracoccus methylovorus</name>
    <dbReference type="NCBI Taxonomy" id="2812658"/>
    <lineage>
        <taxon>Bacteria</taxon>
        <taxon>Pseudomonadati</taxon>
        <taxon>Pseudomonadota</taxon>
        <taxon>Alphaproteobacteria</taxon>
        <taxon>Rhodobacterales</taxon>
        <taxon>Paracoccaceae</taxon>
        <taxon>Paracoccus</taxon>
    </lineage>
</organism>
<keyword evidence="3" id="KW-1185">Reference proteome</keyword>
<dbReference type="Gene3D" id="3.50.50.60">
    <property type="entry name" value="FAD/NAD(P)-binding domain"/>
    <property type="match status" value="1"/>
</dbReference>
<dbReference type="SUPFAM" id="SSF51905">
    <property type="entry name" value="FAD/NAD(P)-binding domain"/>
    <property type="match status" value="1"/>
</dbReference>
<dbReference type="InterPro" id="IPR052189">
    <property type="entry name" value="L-asp_N-monooxygenase_NS-form"/>
</dbReference>
<evidence type="ECO:0000313" key="3">
    <source>
        <dbReference type="Proteomes" id="UP000663629"/>
    </source>
</evidence>
<evidence type="ECO:0000313" key="2">
    <source>
        <dbReference type="EMBL" id="QRZ14749.1"/>
    </source>
</evidence>
<dbReference type="PANTHER" id="PTHR40254">
    <property type="entry name" value="BLR0577 PROTEIN"/>
    <property type="match status" value="1"/>
</dbReference>
<protein>
    <submittedName>
        <fullName evidence="2">FAD/NAD(P)-binding protein</fullName>
    </submittedName>
</protein>
<dbReference type="InterPro" id="IPR036188">
    <property type="entry name" value="FAD/NAD-bd_sf"/>
</dbReference>
<dbReference type="InterPro" id="IPR038732">
    <property type="entry name" value="HpyO/CreE_NAD-binding"/>
</dbReference>
<dbReference type="Proteomes" id="UP000663629">
    <property type="component" value="Chromosome 2"/>
</dbReference>
<dbReference type="PANTHER" id="PTHR40254:SF1">
    <property type="entry name" value="BLR0577 PROTEIN"/>
    <property type="match status" value="1"/>
</dbReference>
<proteinExistence type="predicted"/>